<gene>
    <name evidence="2" type="ORF">SSLN_LOCUS7610</name>
</gene>
<evidence type="ECO:0000313" key="4">
    <source>
        <dbReference type="WBParaSite" id="SSLN_0000789201-mRNA-1"/>
    </source>
</evidence>
<dbReference type="Proteomes" id="UP000275846">
    <property type="component" value="Unassembled WGS sequence"/>
</dbReference>
<dbReference type="PANTHER" id="PTHR15715:SF37">
    <property type="entry name" value="LD47843P"/>
    <property type="match status" value="1"/>
</dbReference>
<evidence type="ECO:0000313" key="3">
    <source>
        <dbReference type="Proteomes" id="UP000275846"/>
    </source>
</evidence>
<evidence type="ECO:0000256" key="1">
    <source>
        <dbReference type="SAM" id="Phobius"/>
    </source>
</evidence>
<keyword evidence="1" id="KW-0472">Membrane</keyword>
<name>A0A183STR2_SCHSO</name>
<dbReference type="InterPro" id="IPR008984">
    <property type="entry name" value="SMAD_FHA_dom_sf"/>
</dbReference>
<organism evidence="4">
    <name type="scientific">Schistocephalus solidus</name>
    <name type="common">Tapeworm</name>
    <dbReference type="NCBI Taxonomy" id="70667"/>
    <lineage>
        <taxon>Eukaryota</taxon>
        <taxon>Metazoa</taxon>
        <taxon>Spiralia</taxon>
        <taxon>Lophotrochozoa</taxon>
        <taxon>Platyhelminthes</taxon>
        <taxon>Cestoda</taxon>
        <taxon>Eucestoda</taxon>
        <taxon>Diphyllobothriidea</taxon>
        <taxon>Diphyllobothriidae</taxon>
        <taxon>Schistocephalus</taxon>
    </lineage>
</organism>
<dbReference type="SUPFAM" id="SSF49879">
    <property type="entry name" value="SMAD/FHA domain"/>
    <property type="match status" value="1"/>
</dbReference>
<feature type="transmembrane region" description="Helical" evidence="1">
    <location>
        <begin position="122"/>
        <end position="140"/>
    </location>
</feature>
<protein>
    <submittedName>
        <fullName evidence="4">FHA domain-containing protein</fullName>
    </submittedName>
</protein>
<dbReference type="STRING" id="70667.A0A183STR2"/>
<evidence type="ECO:0000313" key="2">
    <source>
        <dbReference type="EMBL" id="VDL93995.1"/>
    </source>
</evidence>
<reference evidence="2 3" key="2">
    <citation type="submission" date="2018-11" db="EMBL/GenBank/DDBJ databases">
        <authorList>
            <consortium name="Pathogen Informatics"/>
        </authorList>
    </citation>
    <scope>NUCLEOTIDE SEQUENCE [LARGE SCALE GENOMIC DNA]</scope>
    <source>
        <strain evidence="2 3">NST_G2</strain>
    </source>
</reference>
<keyword evidence="3" id="KW-1185">Reference proteome</keyword>
<keyword evidence="1" id="KW-1133">Transmembrane helix</keyword>
<sequence length="148" mass="16801">MQRSKQPLMILSCQHNSHYFEERNIVVNDVVKVGRAVARAKAAPNNAIFDCKVLSRNHAIIWFSSDEVNSIFHHHLGHCSFGFVIPIAVMELLLMMSGSLNVTTVTLVTGKYSQETLYDSEWMLSRTTVIFAFILTYISSSNSRMHNH</sequence>
<dbReference type="AlphaFoldDB" id="A0A183STR2"/>
<feature type="transmembrane region" description="Helical" evidence="1">
    <location>
        <begin position="81"/>
        <end position="102"/>
    </location>
</feature>
<dbReference type="OrthoDB" id="687730at2759"/>
<dbReference type="EMBL" id="UYSU01034225">
    <property type="protein sequence ID" value="VDL93995.1"/>
    <property type="molecule type" value="Genomic_DNA"/>
</dbReference>
<dbReference type="PANTHER" id="PTHR15715">
    <property type="entry name" value="CENTROSOMAL PROTEIN OF 170 KDA"/>
    <property type="match status" value="1"/>
</dbReference>
<accession>A0A183STR2</accession>
<reference evidence="4" key="1">
    <citation type="submission" date="2016-06" db="UniProtKB">
        <authorList>
            <consortium name="WormBaseParasite"/>
        </authorList>
    </citation>
    <scope>IDENTIFICATION</scope>
</reference>
<dbReference type="WBParaSite" id="SSLN_0000789201-mRNA-1">
    <property type="protein sequence ID" value="SSLN_0000789201-mRNA-1"/>
    <property type="gene ID" value="SSLN_0000789201"/>
</dbReference>
<dbReference type="InterPro" id="IPR051176">
    <property type="entry name" value="Cent_Immune-Sig_Mod"/>
</dbReference>
<keyword evidence="1" id="KW-0812">Transmembrane</keyword>
<proteinExistence type="predicted"/>